<dbReference type="AlphaFoldDB" id="A0A7X2D306"/>
<comment type="caution">
    <text evidence="1">The sequence shown here is derived from an EMBL/GenBank/DDBJ whole genome shotgun (WGS) entry which is preliminary data.</text>
</comment>
<sequence length="71" mass="7940">MFHTYVTNARGVAIDIDRARFLADTDLWNEAVDRCSARGETAAQPVWDAYCALHAEAYGAPFPPQERETPL</sequence>
<dbReference type="EMBL" id="WIVE01000016">
    <property type="protein sequence ID" value="MQX36291.1"/>
    <property type="molecule type" value="Genomic_DNA"/>
</dbReference>
<organism evidence="1 2">
    <name type="scientific">Roseospira navarrensis</name>
    <dbReference type="NCBI Taxonomy" id="140058"/>
    <lineage>
        <taxon>Bacteria</taxon>
        <taxon>Pseudomonadati</taxon>
        <taxon>Pseudomonadota</taxon>
        <taxon>Alphaproteobacteria</taxon>
        <taxon>Rhodospirillales</taxon>
        <taxon>Rhodospirillaceae</taxon>
        <taxon>Roseospira</taxon>
    </lineage>
</organism>
<name>A0A7X2D306_9PROT</name>
<keyword evidence="2" id="KW-1185">Reference proteome</keyword>
<protein>
    <submittedName>
        <fullName evidence="1">Uncharacterized protein</fullName>
    </submittedName>
</protein>
<accession>A0A7X2D306</accession>
<reference evidence="1 2" key="1">
    <citation type="submission" date="2019-10" db="EMBL/GenBank/DDBJ databases">
        <title>Draft whole-genome sequence of the purple nonsulfur photosynthetic bacterium Roseospira navarrensis DSM 15114.</title>
        <authorList>
            <person name="Kyndt J.A."/>
            <person name="Meyer T.E."/>
        </authorList>
    </citation>
    <scope>NUCLEOTIDE SEQUENCE [LARGE SCALE GENOMIC DNA]</scope>
    <source>
        <strain evidence="1 2">DSM 15114</strain>
    </source>
</reference>
<dbReference type="RefSeq" id="WP_153342651.1">
    <property type="nucleotide sequence ID" value="NZ_WIVE01000016.1"/>
</dbReference>
<dbReference type="OrthoDB" id="8481946at2"/>
<evidence type="ECO:0000313" key="1">
    <source>
        <dbReference type="EMBL" id="MQX36291.1"/>
    </source>
</evidence>
<gene>
    <name evidence="1" type="ORF">GHC57_07140</name>
</gene>
<proteinExistence type="predicted"/>
<dbReference type="Proteomes" id="UP000434582">
    <property type="component" value="Unassembled WGS sequence"/>
</dbReference>
<evidence type="ECO:0000313" key="2">
    <source>
        <dbReference type="Proteomes" id="UP000434582"/>
    </source>
</evidence>